<dbReference type="Pfam" id="PF00440">
    <property type="entry name" value="TetR_N"/>
    <property type="match status" value="1"/>
</dbReference>
<evidence type="ECO:0000313" key="5">
    <source>
        <dbReference type="Proteomes" id="UP000649179"/>
    </source>
</evidence>
<dbReference type="InterPro" id="IPR050109">
    <property type="entry name" value="HTH-type_TetR-like_transc_reg"/>
</dbReference>
<evidence type="ECO:0000256" key="2">
    <source>
        <dbReference type="PROSITE-ProRule" id="PRU00335"/>
    </source>
</evidence>
<reference evidence="4" key="1">
    <citation type="journal article" date="2014" name="Int. J. Syst. Evol. Microbiol.">
        <title>Complete genome sequence of Corynebacterium casei LMG S-19264T (=DSM 44701T), isolated from a smear-ripened cheese.</title>
        <authorList>
            <consortium name="US DOE Joint Genome Institute (JGI-PGF)"/>
            <person name="Walter F."/>
            <person name="Albersmeier A."/>
            <person name="Kalinowski J."/>
            <person name="Ruckert C."/>
        </authorList>
    </citation>
    <scope>NUCLEOTIDE SEQUENCE</scope>
    <source>
        <strain evidence="4">CGMCC 1.16067</strain>
    </source>
</reference>
<dbReference type="Gene3D" id="1.10.357.10">
    <property type="entry name" value="Tetracycline Repressor, domain 2"/>
    <property type="match status" value="1"/>
</dbReference>
<dbReference type="SUPFAM" id="SSF46689">
    <property type="entry name" value="Homeodomain-like"/>
    <property type="match status" value="1"/>
</dbReference>
<dbReference type="PRINTS" id="PR00455">
    <property type="entry name" value="HTHTETR"/>
</dbReference>
<dbReference type="EMBL" id="BMKQ01000001">
    <property type="protein sequence ID" value="GGF50158.1"/>
    <property type="molecule type" value="Genomic_DNA"/>
</dbReference>
<dbReference type="PANTHER" id="PTHR30055:SF200">
    <property type="entry name" value="HTH-TYPE TRANSCRIPTIONAL REPRESSOR BDCR"/>
    <property type="match status" value="1"/>
</dbReference>
<dbReference type="GO" id="GO:0003700">
    <property type="term" value="F:DNA-binding transcription factor activity"/>
    <property type="evidence" value="ECO:0007669"/>
    <property type="project" value="TreeGrafter"/>
</dbReference>
<comment type="caution">
    <text evidence="4">The sequence shown here is derived from an EMBL/GenBank/DDBJ whole genome shotgun (WGS) entry which is preliminary data.</text>
</comment>
<reference evidence="4" key="2">
    <citation type="submission" date="2020-09" db="EMBL/GenBank/DDBJ databases">
        <authorList>
            <person name="Sun Q."/>
            <person name="Zhou Y."/>
        </authorList>
    </citation>
    <scope>NUCLEOTIDE SEQUENCE</scope>
    <source>
        <strain evidence="4">CGMCC 1.16067</strain>
    </source>
</reference>
<accession>A0A917F627</accession>
<keyword evidence="1 2" id="KW-0238">DNA-binding</keyword>
<proteinExistence type="predicted"/>
<dbReference type="GO" id="GO:0000976">
    <property type="term" value="F:transcription cis-regulatory region binding"/>
    <property type="evidence" value="ECO:0007669"/>
    <property type="project" value="TreeGrafter"/>
</dbReference>
<evidence type="ECO:0000259" key="3">
    <source>
        <dbReference type="PROSITE" id="PS50977"/>
    </source>
</evidence>
<dbReference type="PANTHER" id="PTHR30055">
    <property type="entry name" value="HTH-TYPE TRANSCRIPTIONAL REGULATOR RUTR"/>
    <property type="match status" value="1"/>
</dbReference>
<dbReference type="RefSeq" id="WP_188780083.1">
    <property type="nucleotide sequence ID" value="NZ_BMKQ01000001.1"/>
</dbReference>
<protein>
    <recommendedName>
        <fullName evidence="3">HTH tetR-type domain-containing protein</fullName>
    </recommendedName>
</protein>
<sequence length="195" mass="20886">MDADMVKARILDAAESLFFNQGIAVSGMDDVARAAEVAIATLYKYGGSKDELLSAVLRRRLDLWVEHWDAARARADGPVDRGLAVFDALETFRAAAAPTQWCCFLATASERPATTAAEQDPALTLTRQDSRVLGRRLRADLEAADVPDPAAVAADLVLIYNGVLASLLRGSPEAPVRRARALAEARIRTALTGAP</sequence>
<gene>
    <name evidence="4" type="ORF">GCM10011519_25180</name>
</gene>
<evidence type="ECO:0000313" key="4">
    <source>
        <dbReference type="EMBL" id="GGF50158.1"/>
    </source>
</evidence>
<evidence type="ECO:0000256" key="1">
    <source>
        <dbReference type="ARBA" id="ARBA00023125"/>
    </source>
</evidence>
<name>A0A917F627_9ACTN</name>
<dbReference type="InterPro" id="IPR009057">
    <property type="entry name" value="Homeodomain-like_sf"/>
</dbReference>
<keyword evidence="5" id="KW-1185">Reference proteome</keyword>
<dbReference type="PROSITE" id="PS50977">
    <property type="entry name" value="HTH_TETR_2"/>
    <property type="match status" value="1"/>
</dbReference>
<organism evidence="4 5">
    <name type="scientific">Marmoricola endophyticus</name>
    <dbReference type="NCBI Taxonomy" id="2040280"/>
    <lineage>
        <taxon>Bacteria</taxon>
        <taxon>Bacillati</taxon>
        <taxon>Actinomycetota</taxon>
        <taxon>Actinomycetes</taxon>
        <taxon>Propionibacteriales</taxon>
        <taxon>Nocardioidaceae</taxon>
        <taxon>Marmoricola</taxon>
    </lineage>
</organism>
<feature type="domain" description="HTH tetR-type" evidence="3">
    <location>
        <begin position="4"/>
        <end position="64"/>
    </location>
</feature>
<feature type="DNA-binding region" description="H-T-H motif" evidence="2">
    <location>
        <begin position="27"/>
        <end position="46"/>
    </location>
</feature>
<dbReference type="AlphaFoldDB" id="A0A917F627"/>
<dbReference type="Proteomes" id="UP000649179">
    <property type="component" value="Unassembled WGS sequence"/>
</dbReference>
<dbReference type="InterPro" id="IPR001647">
    <property type="entry name" value="HTH_TetR"/>
</dbReference>